<evidence type="ECO:0000259" key="1">
    <source>
        <dbReference type="PROSITE" id="PS51677"/>
    </source>
</evidence>
<dbReference type="Gene3D" id="3.20.20.370">
    <property type="entry name" value="Glycoside hydrolase/deacetylase"/>
    <property type="match status" value="1"/>
</dbReference>
<name>A0ABV2Q2Q0_9BURK</name>
<dbReference type="InterPro" id="IPR050248">
    <property type="entry name" value="Polysacc_deacetylase_ArnD"/>
</dbReference>
<dbReference type="PANTHER" id="PTHR10587">
    <property type="entry name" value="GLYCOSYL TRANSFERASE-RELATED"/>
    <property type="match status" value="1"/>
</dbReference>
<evidence type="ECO:0000313" key="2">
    <source>
        <dbReference type="EMBL" id="MET4575306.1"/>
    </source>
</evidence>
<dbReference type="CDD" id="cd10917">
    <property type="entry name" value="CE4_NodB_like_6s_7s"/>
    <property type="match status" value="1"/>
</dbReference>
<organism evidence="2 3">
    <name type="scientific">Ottowia thiooxydans</name>
    <dbReference type="NCBI Taxonomy" id="219182"/>
    <lineage>
        <taxon>Bacteria</taxon>
        <taxon>Pseudomonadati</taxon>
        <taxon>Pseudomonadota</taxon>
        <taxon>Betaproteobacteria</taxon>
        <taxon>Burkholderiales</taxon>
        <taxon>Comamonadaceae</taxon>
        <taxon>Ottowia</taxon>
    </lineage>
</organism>
<keyword evidence="3" id="KW-1185">Reference proteome</keyword>
<proteinExistence type="predicted"/>
<dbReference type="Pfam" id="PF01522">
    <property type="entry name" value="Polysacc_deac_1"/>
    <property type="match status" value="1"/>
</dbReference>
<comment type="caution">
    <text evidence="2">The sequence shown here is derived from an EMBL/GenBank/DDBJ whole genome shotgun (WGS) entry which is preliminary data.</text>
</comment>
<dbReference type="InterPro" id="IPR002509">
    <property type="entry name" value="NODB_dom"/>
</dbReference>
<dbReference type="Proteomes" id="UP001549320">
    <property type="component" value="Unassembled WGS sequence"/>
</dbReference>
<dbReference type="InterPro" id="IPR011330">
    <property type="entry name" value="Glyco_hydro/deAcase_b/a-brl"/>
</dbReference>
<dbReference type="SUPFAM" id="SSF88713">
    <property type="entry name" value="Glycoside hydrolase/deacetylase"/>
    <property type="match status" value="1"/>
</dbReference>
<protein>
    <submittedName>
        <fullName evidence="2">Peptidoglycan/xylan/chitin deacetylase (PgdA/CDA1 family)</fullName>
    </submittedName>
</protein>
<gene>
    <name evidence="2" type="ORF">ABIE13_000403</name>
</gene>
<feature type="domain" description="NodB homology" evidence="1">
    <location>
        <begin position="59"/>
        <end position="278"/>
    </location>
</feature>
<dbReference type="PROSITE" id="PS51677">
    <property type="entry name" value="NODB"/>
    <property type="match status" value="1"/>
</dbReference>
<reference evidence="2 3" key="1">
    <citation type="submission" date="2024-06" db="EMBL/GenBank/DDBJ databases">
        <title>Sorghum-associated microbial communities from plants grown in Nebraska, USA.</title>
        <authorList>
            <person name="Schachtman D."/>
        </authorList>
    </citation>
    <scope>NUCLEOTIDE SEQUENCE [LARGE SCALE GENOMIC DNA]</scope>
    <source>
        <strain evidence="2 3">2709</strain>
    </source>
</reference>
<evidence type="ECO:0000313" key="3">
    <source>
        <dbReference type="Proteomes" id="UP001549320"/>
    </source>
</evidence>
<sequence>MWHVIRACHQLTPLRVAKPGGARLGVARLVGVFKGLALVGASLACVSAGAQKPAESTCKPLYLTFDTGHMDIAPLIAEVLKRQGVKATFFAANERTKEGDGSLGDHWAPWWKARAAEGHEFASHTWQHDYWRSDLAGSPVRFQVRPSAGPQAGQNLTWSAKQYCESIALAANRLTSITGKKALPIYRAPGGKTSPTLLKAAAQCGYKHAGWSPAGFLGDELPSEKYPNAVLLKNALANIREGDILLAHLGIWSRRDPWAPAVLEPLIVGLKNKGFCFATLREHPDFKGWITSHGG</sequence>
<accession>A0ABV2Q2Q0</accession>
<dbReference type="EMBL" id="JBEPSH010000001">
    <property type="protein sequence ID" value="MET4575306.1"/>
    <property type="molecule type" value="Genomic_DNA"/>
</dbReference>